<keyword evidence="7" id="KW-1185">Reference proteome</keyword>
<feature type="region of interest" description="Disordered" evidence="4">
    <location>
        <begin position="38"/>
        <end position="71"/>
    </location>
</feature>
<dbReference type="InterPro" id="IPR004910">
    <property type="entry name" value="Yippee/Mis18/Cereblon"/>
</dbReference>
<dbReference type="InterPro" id="IPR034751">
    <property type="entry name" value="Yippee"/>
</dbReference>
<feature type="compositionally biased region" description="Low complexity" evidence="4">
    <location>
        <begin position="38"/>
        <end position="66"/>
    </location>
</feature>
<dbReference type="Pfam" id="PF03226">
    <property type="entry name" value="Yippee-Mis18"/>
    <property type="match status" value="1"/>
</dbReference>
<dbReference type="PANTHER" id="PTHR13848">
    <property type="entry name" value="PROTEIN YIPPEE-LIKE CG15309-RELATED"/>
    <property type="match status" value="1"/>
</dbReference>
<evidence type="ECO:0000256" key="1">
    <source>
        <dbReference type="ARBA" id="ARBA00005613"/>
    </source>
</evidence>
<accession>A0A9N9UYU9</accession>
<keyword evidence="2" id="KW-0479">Metal-binding</keyword>
<evidence type="ECO:0000256" key="3">
    <source>
        <dbReference type="ARBA" id="ARBA00022833"/>
    </source>
</evidence>
<reference evidence="7" key="1">
    <citation type="submission" date="2019-06" db="EMBL/GenBank/DDBJ databases">
        <authorList>
            <person name="Broberg M."/>
        </authorList>
    </citation>
    <scope>NUCLEOTIDE SEQUENCE [LARGE SCALE GENOMIC DNA]</scope>
</reference>
<protein>
    <recommendedName>
        <fullName evidence="5">Yippee domain-containing protein</fullName>
    </recommendedName>
</protein>
<dbReference type="Proteomes" id="UP000754883">
    <property type="component" value="Unassembled WGS sequence"/>
</dbReference>
<feature type="region of interest" description="Disordered" evidence="4">
    <location>
        <begin position="191"/>
        <end position="231"/>
    </location>
</feature>
<gene>
    <name evidence="6" type="ORF">CBYS24578_00005731</name>
</gene>
<feature type="domain" description="Yippee" evidence="5">
    <location>
        <begin position="84"/>
        <end position="189"/>
    </location>
</feature>
<dbReference type="PROSITE" id="PS51792">
    <property type="entry name" value="YIPPEE"/>
    <property type="match status" value="1"/>
</dbReference>
<evidence type="ECO:0000256" key="2">
    <source>
        <dbReference type="ARBA" id="ARBA00022723"/>
    </source>
</evidence>
<evidence type="ECO:0000256" key="4">
    <source>
        <dbReference type="SAM" id="MobiDB-lite"/>
    </source>
</evidence>
<feature type="compositionally biased region" description="Acidic residues" evidence="4">
    <location>
        <begin position="208"/>
        <end position="226"/>
    </location>
</feature>
<dbReference type="AlphaFoldDB" id="A0A9N9UYU9"/>
<reference evidence="6 7" key="2">
    <citation type="submission" date="2021-10" db="EMBL/GenBank/DDBJ databases">
        <authorList>
            <person name="Piombo E."/>
        </authorList>
    </citation>
    <scope>NUCLEOTIDE SEQUENCE [LARGE SCALE GENOMIC DNA]</scope>
</reference>
<feature type="compositionally biased region" description="Basic and acidic residues" evidence="4">
    <location>
        <begin position="191"/>
        <end position="202"/>
    </location>
</feature>
<dbReference type="OrthoDB" id="6407410at2759"/>
<organism evidence="6 7">
    <name type="scientific">Clonostachys byssicola</name>
    <dbReference type="NCBI Taxonomy" id="160290"/>
    <lineage>
        <taxon>Eukaryota</taxon>
        <taxon>Fungi</taxon>
        <taxon>Dikarya</taxon>
        <taxon>Ascomycota</taxon>
        <taxon>Pezizomycotina</taxon>
        <taxon>Sordariomycetes</taxon>
        <taxon>Hypocreomycetidae</taxon>
        <taxon>Hypocreales</taxon>
        <taxon>Bionectriaceae</taxon>
        <taxon>Clonostachys</taxon>
    </lineage>
</organism>
<dbReference type="GO" id="GO:0046872">
    <property type="term" value="F:metal ion binding"/>
    <property type="evidence" value="ECO:0007669"/>
    <property type="project" value="UniProtKB-KW"/>
</dbReference>
<evidence type="ECO:0000313" key="6">
    <source>
        <dbReference type="EMBL" id="CAH0004859.1"/>
    </source>
</evidence>
<proteinExistence type="inferred from homology"/>
<name>A0A9N9UYU9_9HYPO</name>
<dbReference type="EMBL" id="CABFNO020001568">
    <property type="protein sequence ID" value="CAH0004859.1"/>
    <property type="molecule type" value="Genomic_DNA"/>
</dbReference>
<evidence type="ECO:0000313" key="7">
    <source>
        <dbReference type="Proteomes" id="UP000754883"/>
    </source>
</evidence>
<dbReference type="InterPro" id="IPR039058">
    <property type="entry name" value="Yippee_fam"/>
</dbReference>
<sequence>MGRDNFISATKPLFANYLLPSLNIPFIRSRRRSSASSAASDASLGSPPTSPSAVSSAATTPTNSPTAEKHLDSIPTRLFRAAPDTLQCLACSTDIAFANQIISKGFTGSHGRAYLVAPPAPPAEQTLLNIRVGAKENRQLVTGWHVVADINCDTCLRKLGWKYVDAKEQSQKYKVGKFILESERVVTHRSWEDASTGREDYTRNSSTDGDEGSVEFDSDNEDECEEIFAGTWDPNTVARRRREMQRQSKDETY</sequence>
<evidence type="ECO:0000259" key="5">
    <source>
        <dbReference type="PROSITE" id="PS51792"/>
    </source>
</evidence>
<comment type="caution">
    <text evidence="6">The sequence shown here is derived from an EMBL/GenBank/DDBJ whole genome shotgun (WGS) entry which is preliminary data.</text>
</comment>
<keyword evidence="3" id="KW-0862">Zinc</keyword>
<comment type="similarity">
    <text evidence="1">Belongs to the yippee family.</text>
</comment>